<evidence type="ECO:0000256" key="1">
    <source>
        <dbReference type="ARBA" id="ARBA00004141"/>
    </source>
</evidence>
<feature type="transmembrane region" description="Helical" evidence="5">
    <location>
        <begin position="50"/>
        <end position="70"/>
    </location>
</feature>
<keyword evidence="2 5" id="KW-0812">Transmembrane</keyword>
<feature type="transmembrane region" description="Helical" evidence="5">
    <location>
        <begin position="91"/>
        <end position="114"/>
    </location>
</feature>
<organism evidence="6 7">
    <name type="scientific">candidate division KSB3 bacterium</name>
    <dbReference type="NCBI Taxonomy" id="2044937"/>
    <lineage>
        <taxon>Bacteria</taxon>
        <taxon>candidate division KSB3</taxon>
    </lineage>
</organism>
<dbReference type="Gene3D" id="1.10.357.140">
    <property type="entry name" value="UbiA prenyltransferase"/>
    <property type="match status" value="1"/>
</dbReference>
<evidence type="ECO:0000313" key="6">
    <source>
        <dbReference type="EMBL" id="MBD3326571.1"/>
    </source>
</evidence>
<evidence type="ECO:0000256" key="2">
    <source>
        <dbReference type="ARBA" id="ARBA00022692"/>
    </source>
</evidence>
<feature type="transmembrane region" description="Helical" evidence="5">
    <location>
        <begin position="286"/>
        <end position="302"/>
    </location>
</feature>
<dbReference type="Proteomes" id="UP000649604">
    <property type="component" value="Unassembled WGS sequence"/>
</dbReference>
<dbReference type="InterPro" id="IPR039653">
    <property type="entry name" value="Prenyltransferase"/>
</dbReference>
<keyword evidence="4 5" id="KW-0472">Membrane</keyword>
<dbReference type="InterPro" id="IPR000537">
    <property type="entry name" value="UbiA_prenyltransferase"/>
</dbReference>
<dbReference type="EMBL" id="WJJP01000602">
    <property type="protein sequence ID" value="MBD3326571.1"/>
    <property type="molecule type" value="Genomic_DNA"/>
</dbReference>
<name>A0A9D5JZ02_9BACT</name>
<dbReference type="PANTHER" id="PTHR11048:SF5">
    <property type="entry name" value="DECAPRENYL-PHOSPHATE PHOSPHORIBOSYLTRANSFERASE"/>
    <property type="match status" value="1"/>
</dbReference>
<dbReference type="PANTHER" id="PTHR11048">
    <property type="entry name" value="PRENYLTRANSFERASES"/>
    <property type="match status" value="1"/>
</dbReference>
<keyword evidence="6" id="KW-0328">Glycosyltransferase</keyword>
<evidence type="ECO:0000256" key="5">
    <source>
        <dbReference type="SAM" id="Phobius"/>
    </source>
</evidence>
<comment type="subcellular location">
    <subcellularLocation>
        <location evidence="1">Membrane</location>
        <topology evidence="1">Multi-pass membrane protein</topology>
    </subcellularLocation>
</comment>
<keyword evidence="6" id="KW-0808">Transferase</keyword>
<dbReference type="NCBIfam" id="NF008977">
    <property type="entry name" value="PRK12324.1-2"/>
    <property type="match status" value="1"/>
</dbReference>
<proteinExistence type="predicted"/>
<dbReference type="AlphaFoldDB" id="A0A9D5JZ02"/>
<dbReference type="GO" id="GO:0016757">
    <property type="term" value="F:glycosyltransferase activity"/>
    <property type="evidence" value="ECO:0007669"/>
    <property type="project" value="UniProtKB-KW"/>
</dbReference>
<dbReference type="Pfam" id="PF01040">
    <property type="entry name" value="UbiA"/>
    <property type="match status" value="1"/>
</dbReference>
<sequence length="303" mass="33401">MRRGELVNPMGIGKVVSALLKTMRPNQWTKNLVLFAGLIFSQHLDSAASISRTIAAFGLFCLLSSVVYIINDIKDVERDRAHPLKSQRPIAAGQLSLATASVSAVMIASAALAASFGLNVQFGIVALLYLALLVGYSFYFKHVVILDVLLLAIGFVLRAIAGAVVIQVEFSSWLLLCTILLALFLGLSKRRHELILLGEKARFHREILQEYSPQLLDQMIGVVTASTLMAYALYTMAPETKVKFGTSYMILTIPFVIYGIFRYLYLVYKKDQGGDPTALLITDKPILLNVVLWGLVSIGVIYR</sequence>
<accession>A0A9D5JZ02</accession>
<keyword evidence="3 5" id="KW-1133">Transmembrane helix</keyword>
<dbReference type="EC" id="2.4.2.45" evidence="6"/>
<feature type="transmembrane region" description="Helical" evidence="5">
    <location>
        <begin position="144"/>
        <end position="164"/>
    </location>
</feature>
<dbReference type="InterPro" id="IPR044878">
    <property type="entry name" value="UbiA_sf"/>
</dbReference>
<gene>
    <name evidence="6" type="ORF">GF339_18450</name>
</gene>
<protein>
    <submittedName>
        <fullName evidence="6">Decaprenyl-phosphate phosphoribosyltransferase</fullName>
        <ecNumber evidence="6">2.4.2.45</ecNumber>
    </submittedName>
</protein>
<dbReference type="GO" id="GO:0009247">
    <property type="term" value="P:glycolipid biosynthetic process"/>
    <property type="evidence" value="ECO:0007669"/>
    <property type="project" value="TreeGrafter"/>
</dbReference>
<dbReference type="GO" id="GO:0016765">
    <property type="term" value="F:transferase activity, transferring alkyl or aryl (other than methyl) groups"/>
    <property type="evidence" value="ECO:0007669"/>
    <property type="project" value="InterPro"/>
</dbReference>
<dbReference type="GO" id="GO:0005886">
    <property type="term" value="C:plasma membrane"/>
    <property type="evidence" value="ECO:0007669"/>
    <property type="project" value="TreeGrafter"/>
</dbReference>
<feature type="transmembrane region" description="Helical" evidence="5">
    <location>
        <begin position="246"/>
        <end position="265"/>
    </location>
</feature>
<feature type="transmembrane region" description="Helical" evidence="5">
    <location>
        <begin position="120"/>
        <end position="139"/>
    </location>
</feature>
<feature type="transmembrane region" description="Helical" evidence="5">
    <location>
        <begin position="170"/>
        <end position="187"/>
    </location>
</feature>
<evidence type="ECO:0000313" key="7">
    <source>
        <dbReference type="Proteomes" id="UP000649604"/>
    </source>
</evidence>
<dbReference type="CDD" id="cd13963">
    <property type="entry name" value="PT_UbiA_2"/>
    <property type="match status" value="1"/>
</dbReference>
<comment type="caution">
    <text evidence="6">The sequence shown here is derived from an EMBL/GenBank/DDBJ whole genome shotgun (WGS) entry which is preliminary data.</text>
</comment>
<evidence type="ECO:0000256" key="4">
    <source>
        <dbReference type="ARBA" id="ARBA00023136"/>
    </source>
</evidence>
<dbReference type="NCBIfam" id="NF008978">
    <property type="entry name" value="PRK12324.1-4"/>
    <property type="match status" value="1"/>
</dbReference>
<evidence type="ECO:0000256" key="3">
    <source>
        <dbReference type="ARBA" id="ARBA00022989"/>
    </source>
</evidence>
<reference evidence="6" key="1">
    <citation type="submission" date="2019-11" db="EMBL/GenBank/DDBJ databases">
        <title>Microbial mats filling the niche in hypersaline microbial mats.</title>
        <authorList>
            <person name="Wong H.L."/>
            <person name="Macleod F.I."/>
            <person name="White R.A. III"/>
            <person name="Burns B.P."/>
        </authorList>
    </citation>
    <scope>NUCLEOTIDE SEQUENCE</scope>
    <source>
        <strain evidence="6">Rbin_158</strain>
    </source>
</reference>